<comment type="subunit">
    <text evidence="4">Component of the lipopolysaccharide transport and assembly complex. Interacts with LptE and LptA.</text>
</comment>
<evidence type="ECO:0000256" key="4">
    <source>
        <dbReference type="HAMAP-Rule" id="MF_01411"/>
    </source>
</evidence>
<protein>
    <recommendedName>
        <fullName evidence="4">LPS-assembly protein LptD</fullName>
    </recommendedName>
</protein>
<dbReference type="Pfam" id="PF04453">
    <property type="entry name" value="LptD"/>
    <property type="match status" value="1"/>
</dbReference>
<name>L2F7P3_9GAMM</name>
<evidence type="ECO:0000256" key="2">
    <source>
        <dbReference type="ARBA" id="ARBA00023136"/>
    </source>
</evidence>
<gene>
    <name evidence="4" type="primary">lptD</name>
    <name evidence="7" type="ORF">MOMA_08001</name>
</gene>
<dbReference type="GO" id="GO:0015920">
    <property type="term" value="P:lipopolysaccharide transport"/>
    <property type="evidence" value="ECO:0007669"/>
    <property type="project" value="InterPro"/>
</dbReference>
<feature type="chain" id="PRO_5009016723" description="LPS-assembly protein LptD" evidence="4">
    <location>
        <begin position="24"/>
        <end position="915"/>
    </location>
</feature>
<dbReference type="PANTHER" id="PTHR30189">
    <property type="entry name" value="LPS-ASSEMBLY PROTEIN"/>
    <property type="match status" value="1"/>
</dbReference>
<comment type="caution">
    <text evidence="7">The sequence shown here is derived from an EMBL/GenBank/DDBJ whole genome shotgun (WGS) entry which is preliminary data.</text>
</comment>
<evidence type="ECO:0000256" key="1">
    <source>
        <dbReference type="ARBA" id="ARBA00022729"/>
    </source>
</evidence>
<keyword evidence="3 4" id="KW-0998">Cell outer membrane</keyword>
<evidence type="ECO:0000256" key="3">
    <source>
        <dbReference type="ARBA" id="ARBA00023237"/>
    </source>
</evidence>
<dbReference type="RefSeq" id="WP_009502046.1">
    <property type="nucleotide sequence ID" value="NZ_ANIN01000002.1"/>
</dbReference>
<comment type="subcellular location">
    <subcellularLocation>
        <location evidence="4">Cell outer membrane</location>
    </subcellularLocation>
</comment>
<keyword evidence="8" id="KW-1185">Reference proteome</keyword>
<evidence type="ECO:0000259" key="6">
    <source>
        <dbReference type="Pfam" id="PF04453"/>
    </source>
</evidence>
<reference evidence="7 8" key="1">
    <citation type="journal article" date="2013" name="Genome Announc.">
        <title>Genome Sequence of Moraxella macacae 0408225, a Novel Bacterial Species Isolated from a Cynomolgus Macaque with Epistaxis.</title>
        <authorList>
            <person name="Ladner J.T."/>
            <person name="Whitehouse C.A."/>
            <person name="Koroleva G.I."/>
            <person name="Palacios G.F."/>
        </authorList>
    </citation>
    <scope>NUCLEOTIDE SEQUENCE [LARGE SCALE GENOMIC DNA]</scope>
    <source>
        <strain evidence="7 8">0408225</strain>
    </source>
</reference>
<comment type="function">
    <text evidence="4">Together with LptE, is involved in the assembly of lipopolysaccharide (LPS) at the surface of the outer membrane.</text>
</comment>
<keyword evidence="1 4" id="KW-0732">Signal</keyword>
<dbReference type="InterPro" id="IPR005653">
    <property type="entry name" value="OstA-like_N"/>
</dbReference>
<dbReference type="InterPro" id="IPR050218">
    <property type="entry name" value="LptD"/>
</dbReference>
<dbReference type="Pfam" id="PF03968">
    <property type="entry name" value="LptD_N"/>
    <property type="match status" value="1"/>
</dbReference>
<dbReference type="InterPro" id="IPR020889">
    <property type="entry name" value="LipoPS_assembly_LptD"/>
</dbReference>
<comment type="caution">
    <text evidence="4">Lacks conserved residue(s) required for the propagation of feature annotation.</text>
</comment>
<dbReference type="AlphaFoldDB" id="L2F7P3"/>
<dbReference type="PANTHER" id="PTHR30189:SF1">
    <property type="entry name" value="LPS-ASSEMBLY PROTEIN LPTD"/>
    <property type="match status" value="1"/>
</dbReference>
<organism evidence="7 8">
    <name type="scientific">Moraxella macacae 0408225</name>
    <dbReference type="NCBI Taxonomy" id="1230338"/>
    <lineage>
        <taxon>Bacteria</taxon>
        <taxon>Pseudomonadati</taxon>
        <taxon>Pseudomonadota</taxon>
        <taxon>Gammaproteobacteria</taxon>
        <taxon>Moraxellales</taxon>
        <taxon>Moraxellaceae</taxon>
        <taxon>Moraxella</taxon>
    </lineage>
</organism>
<dbReference type="eggNOG" id="COG1452">
    <property type="taxonomic scope" value="Bacteria"/>
</dbReference>
<dbReference type="Proteomes" id="UP000023795">
    <property type="component" value="Unassembled WGS sequence"/>
</dbReference>
<dbReference type="PATRIC" id="fig|1230338.3.peg.1710"/>
<dbReference type="STRING" id="1230338.MOMA_08001"/>
<evidence type="ECO:0000313" key="8">
    <source>
        <dbReference type="Proteomes" id="UP000023795"/>
    </source>
</evidence>
<sequence precursor="true">MIKNYQHCFVALAGFMLSPVVYAENLSTNVDLMEENLSIDGTQTDEANINEANIDETQIEVKSARTHQNFTANTARQQSLERLKQYYKINQATNHNQSNKQAQPNKQAEKLAGFGKNLTNNLLGKTQKAAVCQGAWTHLLPNTDVAKGDSRTQDSQNSLSNDTTLYAKADYGYYNNESYAEFVGDVQISQGLQQLNADKVAVNLKDGIALAQGNVTMLQNNQTQNNQTQSNHSDDTTTNSDLGLISVADEVAYQSDFSKAVAKEVAFASVSLQAHGYAKQLHKVDDTHYEIDDVMFTLCPPENPTWQINAKNLDINTDTGRAQVYNAAFKIKDKALFYLPYFNFPIDDRRTSGFLLPKFGFSNDGGLAVQTPYYVNLAPNYDMTLTPNIFSNRNPMLTGELRYLSASFGQGDLTGTFLPHDKKYNGEDRKSLFYQHHWQSKKYPTLSANAVYQYVSDSAYFDDFDTLGMEHIQLNLPRRIQANYHNDYLTALAKVETFQTLDNKLTYRQDILDKDRPYQRLPQLSMQYRLPFFKHIDVQGVSDFAYFKRPIDDNSAVEQSGGRLYNKISASYPLKRTWGYMTPTLSLQHLYTQYDKQTTLANNFAKDDKIRSIFVPEFSLDMGLNFYKSGSPFAQLDNKKLDNKKLNSTKGGYQLISPRLKYVYSPYKDQSDVPNFNTRLASLNFPQLYENSWFFGYDRLADNNHITPSVNYRYIDANGLTRLDASIGQQFYLDKIRVHLADHNRPLAVKSSGTVLQINAQPYQDVWLDLDGAVNAKGDLHYYNAQLRYQPNNNALYNLGMVKRKPHPMGQQALTALTVAAVVPISQNWGFLTAVQYDNLKNRYSDVLAGVTYESCCYGFSLYGRSYYNELDNDNKPKRAIMAQLSLNGIFNKRYGKLSSMINDRVQGFNQLNRF</sequence>
<evidence type="ECO:0000259" key="5">
    <source>
        <dbReference type="Pfam" id="PF03968"/>
    </source>
</evidence>
<proteinExistence type="inferred from homology"/>
<feature type="signal peptide" evidence="4">
    <location>
        <begin position="1"/>
        <end position="23"/>
    </location>
</feature>
<dbReference type="EMBL" id="ANIN01000002">
    <property type="protein sequence ID" value="ELA08488.1"/>
    <property type="molecule type" value="Genomic_DNA"/>
</dbReference>
<dbReference type="GO" id="GO:0009279">
    <property type="term" value="C:cell outer membrane"/>
    <property type="evidence" value="ECO:0007669"/>
    <property type="project" value="UniProtKB-SubCell"/>
</dbReference>
<evidence type="ECO:0000313" key="7">
    <source>
        <dbReference type="EMBL" id="ELA08488.1"/>
    </source>
</evidence>
<dbReference type="InterPro" id="IPR007543">
    <property type="entry name" value="LptD_C"/>
</dbReference>
<dbReference type="GO" id="GO:0043165">
    <property type="term" value="P:Gram-negative-bacterium-type cell outer membrane assembly"/>
    <property type="evidence" value="ECO:0007669"/>
    <property type="project" value="UniProtKB-UniRule"/>
</dbReference>
<keyword evidence="2 4" id="KW-0472">Membrane</keyword>
<feature type="domain" description="LptD C-terminal" evidence="6">
    <location>
        <begin position="430"/>
        <end position="829"/>
    </location>
</feature>
<comment type="similarity">
    <text evidence="4">Belongs to the LptD family.</text>
</comment>
<dbReference type="HAMAP" id="MF_01411">
    <property type="entry name" value="LPS_assembly_LptD"/>
    <property type="match status" value="1"/>
</dbReference>
<accession>L2F7P3</accession>
<dbReference type="GO" id="GO:1990351">
    <property type="term" value="C:transporter complex"/>
    <property type="evidence" value="ECO:0007669"/>
    <property type="project" value="TreeGrafter"/>
</dbReference>
<feature type="domain" description="Organic solvent tolerance-like N-terminal" evidence="5">
    <location>
        <begin position="169"/>
        <end position="320"/>
    </location>
</feature>